<organism evidence="2 3">
    <name type="scientific">Actinidia rufa</name>
    <dbReference type="NCBI Taxonomy" id="165716"/>
    <lineage>
        <taxon>Eukaryota</taxon>
        <taxon>Viridiplantae</taxon>
        <taxon>Streptophyta</taxon>
        <taxon>Embryophyta</taxon>
        <taxon>Tracheophyta</taxon>
        <taxon>Spermatophyta</taxon>
        <taxon>Magnoliopsida</taxon>
        <taxon>eudicotyledons</taxon>
        <taxon>Gunneridae</taxon>
        <taxon>Pentapetalae</taxon>
        <taxon>asterids</taxon>
        <taxon>Ericales</taxon>
        <taxon>Actinidiaceae</taxon>
        <taxon>Actinidia</taxon>
    </lineage>
</organism>
<name>A0A7J0EZZ2_9ERIC</name>
<protein>
    <submittedName>
        <fullName evidence="2">Uncharacterized protein</fullName>
    </submittedName>
</protein>
<dbReference type="Proteomes" id="UP000585474">
    <property type="component" value="Unassembled WGS sequence"/>
</dbReference>
<proteinExistence type="predicted"/>
<gene>
    <name evidence="2" type="ORF">Acr_08g0003980</name>
</gene>
<dbReference type="OrthoDB" id="1928179at2759"/>
<evidence type="ECO:0000313" key="3">
    <source>
        <dbReference type="Proteomes" id="UP000585474"/>
    </source>
</evidence>
<reference evidence="2 3" key="1">
    <citation type="submission" date="2019-07" db="EMBL/GenBank/DDBJ databases">
        <title>De Novo Assembly of kiwifruit Actinidia rufa.</title>
        <authorList>
            <person name="Sugita-Konishi S."/>
            <person name="Sato K."/>
            <person name="Mori E."/>
            <person name="Abe Y."/>
            <person name="Kisaki G."/>
            <person name="Hamano K."/>
            <person name="Suezawa K."/>
            <person name="Otani M."/>
            <person name="Fukuda T."/>
            <person name="Manabe T."/>
            <person name="Gomi K."/>
            <person name="Tabuchi M."/>
            <person name="Akimitsu K."/>
            <person name="Kataoka I."/>
        </authorList>
    </citation>
    <scope>NUCLEOTIDE SEQUENCE [LARGE SCALE GENOMIC DNA]</scope>
    <source>
        <strain evidence="3">cv. Fuchu</strain>
    </source>
</reference>
<dbReference type="AlphaFoldDB" id="A0A7J0EZZ2"/>
<dbReference type="EMBL" id="BJWL01000008">
    <property type="protein sequence ID" value="GFY92002.1"/>
    <property type="molecule type" value="Genomic_DNA"/>
</dbReference>
<keyword evidence="3" id="KW-1185">Reference proteome</keyword>
<evidence type="ECO:0000313" key="2">
    <source>
        <dbReference type="EMBL" id="GFY92002.1"/>
    </source>
</evidence>
<feature type="region of interest" description="Disordered" evidence="1">
    <location>
        <begin position="114"/>
        <end position="138"/>
    </location>
</feature>
<accession>A0A7J0EZZ2</accession>
<comment type="caution">
    <text evidence="2">The sequence shown here is derived from an EMBL/GenBank/DDBJ whole genome shotgun (WGS) entry which is preliminary data.</text>
</comment>
<evidence type="ECO:0000256" key="1">
    <source>
        <dbReference type="SAM" id="MobiDB-lite"/>
    </source>
</evidence>
<sequence length="138" mass="15830">MCIWLLYQIKHSDDNSKPTYKDPNTKSKINKELVAMLIGRKAASKIRVGSVTERFGGVYEKLPSEAEQDFPGNQIEKTWESIGSHEGRWGEIDIGGDFVKKNVNIEQETKEEEHEIEMSGFQYFHDENGVPPEELNTR</sequence>